<comment type="similarity">
    <text evidence="18">Belongs to the peroxidase family.</text>
</comment>
<dbReference type="Gene3D" id="1.10.520.10">
    <property type="match status" value="2"/>
</dbReference>
<evidence type="ECO:0000256" key="5">
    <source>
        <dbReference type="ARBA" id="ARBA00022617"/>
    </source>
</evidence>
<feature type="binding site" evidence="15">
    <location>
        <position position="79"/>
    </location>
    <ligand>
        <name>Ca(2+)</name>
        <dbReference type="ChEBI" id="CHEBI:29108"/>
        <label>1</label>
    </ligand>
</feature>
<evidence type="ECO:0000256" key="16">
    <source>
        <dbReference type="PIRSR" id="PIRSR600823-4"/>
    </source>
</evidence>
<dbReference type="ExpressionAtlas" id="A0A1D6PFC2">
    <property type="expression patterns" value="baseline and differential"/>
</dbReference>
<dbReference type="OMA" id="MVDDNDF"/>
<evidence type="ECO:0000256" key="18">
    <source>
        <dbReference type="RuleBase" id="RU004241"/>
    </source>
</evidence>
<dbReference type="PRINTS" id="PR00458">
    <property type="entry name" value="PEROXIDASE"/>
</dbReference>
<comment type="subcellular location">
    <subcellularLocation>
        <location evidence="3">Secreted</location>
    </subcellularLocation>
</comment>
<keyword evidence="7 15" id="KW-0106">Calcium</keyword>
<dbReference type="EMBL" id="CM000785">
    <property type="protein sequence ID" value="AQL08221.1"/>
    <property type="molecule type" value="Genomic_DNA"/>
</dbReference>
<comment type="catalytic activity">
    <reaction evidence="1">
        <text>2 a phenolic donor + H2O2 = 2 a phenolic radical donor + 2 H2O</text>
        <dbReference type="Rhea" id="RHEA:56136"/>
        <dbReference type="ChEBI" id="CHEBI:15377"/>
        <dbReference type="ChEBI" id="CHEBI:16240"/>
        <dbReference type="ChEBI" id="CHEBI:139520"/>
        <dbReference type="ChEBI" id="CHEBI:139521"/>
        <dbReference type="EC" id="1.11.1.7"/>
    </reaction>
</comment>
<evidence type="ECO:0000259" key="19">
    <source>
        <dbReference type="PROSITE" id="PS50873"/>
    </source>
</evidence>
<keyword evidence="8" id="KW-0560">Oxidoreductase</keyword>
<evidence type="ECO:0000256" key="11">
    <source>
        <dbReference type="ARBA" id="ARBA00023180"/>
    </source>
</evidence>
<evidence type="ECO:0000256" key="1">
    <source>
        <dbReference type="ARBA" id="ARBA00000189"/>
    </source>
</evidence>
<evidence type="ECO:0000256" key="17">
    <source>
        <dbReference type="PIRSR" id="PIRSR600823-5"/>
    </source>
</evidence>
<dbReference type="GO" id="GO:0046872">
    <property type="term" value="F:metal ion binding"/>
    <property type="evidence" value="ECO:0007669"/>
    <property type="project" value="UniProtKB-KW"/>
</dbReference>
<feature type="domain" description="Plant heme peroxidase family profile" evidence="19">
    <location>
        <begin position="28"/>
        <end position="267"/>
    </location>
</feature>
<dbReference type="Pfam" id="PF00141">
    <property type="entry name" value="peroxidase"/>
    <property type="match status" value="1"/>
</dbReference>
<dbReference type="InterPro" id="IPR000823">
    <property type="entry name" value="Peroxidase_pln"/>
</dbReference>
<dbReference type="GO" id="GO:0006979">
    <property type="term" value="P:response to oxidative stress"/>
    <property type="evidence" value="ECO:0007669"/>
    <property type="project" value="InterPro"/>
</dbReference>
<dbReference type="PANTHER" id="PTHR31388:SF270">
    <property type="entry name" value="PEROXIDASE 22-RELATED"/>
    <property type="match status" value="1"/>
</dbReference>
<keyword evidence="5" id="KW-0349">Heme</keyword>
<dbReference type="GO" id="GO:0140825">
    <property type="term" value="F:lactoperoxidase activity"/>
    <property type="evidence" value="ECO:0007669"/>
    <property type="project" value="UniProtKB-EC"/>
</dbReference>
<evidence type="ECO:0000256" key="14">
    <source>
        <dbReference type="PIRSR" id="PIRSR600823-1"/>
    </source>
</evidence>
<keyword evidence="11" id="KW-0325">Glycoprotein</keyword>
<dbReference type="CDD" id="cd00693">
    <property type="entry name" value="secretory_peroxidase"/>
    <property type="match status" value="1"/>
</dbReference>
<dbReference type="SUPFAM" id="SSF48113">
    <property type="entry name" value="Heme-dependent peroxidases"/>
    <property type="match status" value="1"/>
</dbReference>
<evidence type="ECO:0000256" key="6">
    <source>
        <dbReference type="ARBA" id="ARBA00022723"/>
    </source>
</evidence>
<comment type="cofactor">
    <cofactor evidence="2">
        <name>heme b</name>
        <dbReference type="ChEBI" id="CHEBI:60344"/>
    </cofactor>
</comment>
<dbReference type="PROSITE" id="PS50873">
    <property type="entry name" value="PEROXIDASE_4"/>
    <property type="match status" value="1"/>
</dbReference>
<feature type="binding site" evidence="15">
    <location>
        <position position="73"/>
    </location>
    <ligand>
        <name>Ca(2+)</name>
        <dbReference type="ChEBI" id="CHEBI:29108"/>
        <label>1</label>
    </ligand>
</feature>
<keyword evidence="9" id="KW-0408">Iron</keyword>
<evidence type="ECO:0000256" key="4">
    <source>
        <dbReference type="ARBA" id="ARBA00022559"/>
    </source>
</evidence>
<evidence type="ECO:0000256" key="12">
    <source>
        <dbReference type="ARBA" id="ARBA00023283"/>
    </source>
</evidence>
<accession>A0A1D6PFC2</accession>
<dbReference type="FunFam" id="1.10.420.10:FF:000001">
    <property type="entry name" value="Peroxidase"/>
    <property type="match status" value="1"/>
</dbReference>
<dbReference type="GO" id="GO:0020037">
    <property type="term" value="F:heme binding"/>
    <property type="evidence" value="ECO:0007669"/>
    <property type="project" value="InterPro"/>
</dbReference>
<evidence type="ECO:0000256" key="7">
    <source>
        <dbReference type="ARBA" id="ARBA00022837"/>
    </source>
</evidence>
<dbReference type="PANTHER" id="PTHR31388">
    <property type="entry name" value="PEROXIDASE 72-RELATED"/>
    <property type="match status" value="1"/>
</dbReference>
<evidence type="ECO:0000256" key="2">
    <source>
        <dbReference type="ARBA" id="ARBA00001970"/>
    </source>
</evidence>
<keyword evidence="13" id="KW-0376">Hydrogen peroxide</keyword>
<feature type="binding site" evidence="15">
    <location>
        <position position="70"/>
    </location>
    <ligand>
        <name>Ca(2+)</name>
        <dbReference type="ChEBI" id="CHEBI:29108"/>
        <label>1</label>
    </ligand>
</feature>
<evidence type="ECO:0000256" key="9">
    <source>
        <dbReference type="ARBA" id="ARBA00023004"/>
    </source>
</evidence>
<feature type="binding site" evidence="15">
    <location>
        <position position="188"/>
    </location>
    <ligand>
        <name>Ca(2+)</name>
        <dbReference type="ChEBI" id="CHEBI:29108"/>
        <label>2</label>
    </ligand>
</feature>
<name>A0A1D6PFC2_MAIZE</name>
<feature type="disulfide bond" evidence="17">
    <location>
        <begin position="38"/>
        <end position="118"/>
    </location>
</feature>
<comment type="cofactor">
    <cofactor evidence="15">
        <name>Ca(2+)</name>
        <dbReference type="ChEBI" id="CHEBI:29108"/>
    </cofactor>
    <text evidence="15">Binds 2 calcium ions per subunit.</text>
</comment>
<evidence type="ECO:0000256" key="13">
    <source>
        <dbReference type="ARBA" id="ARBA00023324"/>
    </source>
</evidence>
<feature type="binding site" evidence="15">
    <location>
        <position position="77"/>
    </location>
    <ligand>
        <name>Ca(2+)</name>
        <dbReference type="ChEBI" id="CHEBI:29108"/>
        <label>1</label>
    </ligand>
</feature>
<organism evidence="20">
    <name type="scientific">Zea mays</name>
    <name type="common">Maize</name>
    <dbReference type="NCBI Taxonomy" id="4577"/>
    <lineage>
        <taxon>Eukaryota</taxon>
        <taxon>Viridiplantae</taxon>
        <taxon>Streptophyta</taxon>
        <taxon>Embryophyta</taxon>
        <taxon>Tracheophyta</taxon>
        <taxon>Spermatophyta</taxon>
        <taxon>Magnoliopsida</taxon>
        <taxon>Liliopsida</taxon>
        <taxon>Poales</taxon>
        <taxon>Poaceae</taxon>
        <taxon>PACMAD clade</taxon>
        <taxon>Panicoideae</taxon>
        <taxon>Andropogonodae</taxon>
        <taxon>Andropogoneae</taxon>
        <taxon>Tripsacinae</taxon>
        <taxon>Zea</taxon>
    </lineage>
</organism>
<protein>
    <submittedName>
        <fullName evidence="20">Peroxidase 53</fullName>
    </submittedName>
</protein>
<keyword evidence="6 15" id="KW-0479">Metal-binding</keyword>
<gene>
    <name evidence="20" type="ORF">ZEAMMB73_Zm00001d047984</name>
</gene>
<feature type="site" description="Transition state stabilizer" evidence="16">
    <location>
        <position position="65"/>
    </location>
</feature>
<evidence type="ECO:0000256" key="3">
    <source>
        <dbReference type="ARBA" id="ARBA00004613"/>
    </source>
</evidence>
<keyword evidence="10 17" id="KW-1015">Disulfide bond</keyword>
<proteinExistence type="inferred from homology"/>
<evidence type="ECO:0000313" key="20">
    <source>
        <dbReference type="EMBL" id="AQL08221.1"/>
    </source>
</evidence>
<evidence type="ECO:0000256" key="10">
    <source>
        <dbReference type="ARBA" id="ARBA00023157"/>
    </source>
</evidence>
<feature type="binding site" evidence="15">
    <location>
        <position position="185"/>
    </location>
    <ligand>
        <name>Ca(2+)</name>
        <dbReference type="ChEBI" id="CHEBI:29108"/>
        <label>2</label>
    </ligand>
</feature>
<dbReference type="PRINTS" id="PR00461">
    <property type="entry name" value="PLPEROXIDASE"/>
</dbReference>
<keyword evidence="12" id="KW-0873">Pyrrolidone carboxylic acid</keyword>
<evidence type="ECO:0000256" key="8">
    <source>
        <dbReference type="ARBA" id="ARBA00023002"/>
    </source>
</evidence>
<feature type="active site" description="Proton acceptor" evidence="14">
    <location>
        <position position="69"/>
    </location>
</feature>
<dbReference type="AlphaFoldDB" id="A0A1D6PFC2"/>
<dbReference type="GO" id="GO:0042744">
    <property type="term" value="P:hydrogen peroxide catabolic process"/>
    <property type="evidence" value="ECO:0007669"/>
    <property type="project" value="UniProtKB-KW"/>
</dbReference>
<dbReference type="Gene3D" id="1.10.420.10">
    <property type="entry name" value="Peroxidase, domain 2"/>
    <property type="match status" value="1"/>
</dbReference>
<accession>A0A3L6DH24</accession>
<reference evidence="20" key="1">
    <citation type="submission" date="2015-12" db="EMBL/GenBank/DDBJ databases">
        <title>Update maize B73 reference genome by single molecule sequencing technologies.</title>
        <authorList>
            <consortium name="Maize Genome Sequencing Project"/>
            <person name="Ware D."/>
        </authorList>
    </citation>
    <scope>NUCLEOTIDE SEQUENCE</scope>
    <source>
        <tissue evidence="20">Seedling</tissue>
    </source>
</reference>
<feature type="binding site" evidence="15">
    <location>
        <position position="91"/>
    </location>
    <ligand>
        <name>Ca(2+)</name>
        <dbReference type="ChEBI" id="CHEBI:29108"/>
        <label>1</label>
    </ligand>
</feature>
<evidence type="ECO:0000256" key="15">
    <source>
        <dbReference type="PIRSR" id="PIRSR600823-3"/>
    </source>
</evidence>
<feature type="disulfide bond" evidence="17">
    <location>
        <begin position="71"/>
        <end position="76"/>
    </location>
</feature>
<dbReference type="GO" id="GO:0005576">
    <property type="term" value="C:extracellular region"/>
    <property type="evidence" value="ECO:0007669"/>
    <property type="project" value="UniProtKB-SubCell"/>
</dbReference>
<dbReference type="InterPro" id="IPR033905">
    <property type="entry name" value="Secretory_peroxidase"/>
</dbReference>
<dbReference type="InterPro" id="IPR010255">
    <property type="entry name" value="Haem_peroxidase_sf"/>
</dbReference>
<dbReference type="InterPro" id="IPR002016">
    <property type="entry name" value="Haem_peroxidase"/>
</dbReference>
<feature type="disulfide bond" evidence="17">
    <location>
        <begin position="124"/>
        <end position="263"/>
    </location>
</feature>
<keyword evidence="4 20" id="KW-0575">Peroxidase</keyword>
<feature type="binding site" evidence="15">
    <location>
        <position position="75"/>
    </location>
    <ligand>
        <name>Ca(2+)</name>
        <dbReference type="ChEBI" id="CHEBI:29108"/>
        <label>1</label>
    </ligand>
</feature>
<feature type="disulfide bond" evidence="17">
    <location>
        <begin position="139"/>
        <end position="171"/>
    </location>
</feature>
<sequence length="269" mass="29012">MAASLQLAIFMSAAIALGFAGVQAGAAQLCSEYYDRTCPVVHRVARRVLKKAHESDVRIYASLTRLHFHDCFVQGCDGSILLDNSSSIASEKFATPNNNSARGYPVVDAVKAALEEVCPGVVSCADILAIAAKISVQLCRFVTARLYNFSGTNRPDPTLDRGYRAFLSLRCPRAGGNASALNDLDPATPDTFDSDYYTSIEARRGTLQSDQELLSTPSAPTAPIVHRFAGSQKEFFRSFARSMISMGSIQVLTGSQGEIRKNCRVVNGS</sequence>
<feature type="binding site" evidence="15">
    <location>
        <position position="193"/>
    </location>
    <ligand>
        <name>Ca(2+)</name>
        <dbReference type="ChEBI" id="CHEBI:29108"/>
        <label>2</label>
    </ligand>
</feature>